<dbReference type="FunFam" id="3.40.50.300:FF:000051">
    <property type="entry name" value="Guanine nucleotide-binding protein subunit alpha"/>
    <property type="match status" value="1"/>
</dbReference>
<evidence type="ECO:0000256" key="4">
    <source>
        <dbReference type="ARBA" id="ARBA00022842"/>
    </source>
</evidence>
<comment type="caution">
    <text evidence="9">The sequence shown here is derived from an EMBL/GenBank/DDBJ whole genome shotgun (WGS) entry which is preliminary data.</text>
</comment>
<keyword evidence="3 7" id="KW-0547">Nucleotide-binding</keyword>
<keyword evidence="4 8" id="KW-0460">Magnesium</keyword>
<dbReference type="Pfam" id="PF00503">
    <property type="entry name" value="G-alpha"/>
    <property type="match status" value="1"/>
</dbReference>
<dbReference type="PRINTS" id="PR00318">
    <property type="entry name" value="GPROTEINA"/>
</dbReference>
<dbReference type="SMART" id="SM00275">
    <property type="entry name" value="G_alpha"/>
    <property type="match status" value="1"/>
</dbReference>
<dbReference type="GO" id="GO:0001664">
    <property type="term" value="F:G protein-coupled receptor binding"/>
    <property type="evidence" value="ECO:0007669"/>
    <property type="project" value="InterPro"/>
</dbReference>
<dbReference type="EMBL" id="MCFH01000025">
    <property type="protein sequence ID" value="ORX48972.1"/>
    <property type="molecule type" value="Genomic_DNA"/>
</dbReference>
<evidence type="ECO:0000313" key="10">
    <source>
        <dbReference type="Proteomes" id="UP000193719"/>
    </source>
</evidence>
<protein>
    <submittedName>
        <fullName evidence="9">Guanine nucleotide-binding protein alpha-1 subunit</fullName>
    </submittedName>
</protein>
<dbReference type="InterPro" id="IPR002975">
    <property type="entry name" value="Fungi_Gprotein_alpha"/>
</dbReference>
<dbReference type="FunFam" id="1.10.400.10:FF:000002">
    <property type="entry name" value="guanine nucleotide-binding protein G(Q) subunit alpha"/>
    <property type="match status" value="1"/>
</dbReference>
<feature type="binding site" evidence="7">
    <location>
        <position position="339"/>
    </location>
    <ligand>
        <name>GTP</name>
        <dbReference type="ChEBI" id="CHEBI:37565"/>
    </ligand>
</feature>
<proteinExistence type="inferred from homology"/>
<name>A0A1Y1V972_9FUNG</name>
<keyword evidence="10" id="KW-1185">Reference proteome</keyword>
<dbReference type="STRING" id="1754191.A0A1Y1V972"/>
<dbReference type="GO" id="GO:0031683">
    <property type="term" value="F:G-protein beta/gamma-subunit complex binding"/>
    <property type="evidence" value="ECO:0007669"/>
    <property type="project" value="InterPro"/>
</dbReference>
<sequence length="367" mass="42726">MGACMSKNSYSQTKEEIKIHKEIERKIQAERKVYEKEKIDNNKLLLLGPAESGKSTLLRQLKFIYAKGLTSEERASYRSPILRNLIESMLSLLEAINRFNLKIEDEENQEYAKYIKDNAVVVLQNYEKEFKIPKDFADKIKKVWETENAIQLAYARRNEFNLIDSAKYYLDVVDRICVDDYVPTDQDILQVRIVTTEISETKVTINRVTYSVYDVGGQTGYRKRWIPYFDDSRAIIFMVAISSYDQMLVEDSTINRMDDALHLFDEICNNDIFKKTAIMLFLSKIDIFREKIKTSSISTYFPSFKGGSDYTAATTYFGRKFIKLNRDPDKQIYTHLTWATDTNQVKVVMAAVADIIRRFNLRTAGLM</sequence>
<reference evidence="9 10" key="2">
    <citation type="submission" date="2016-08" db="EMBL/GenBank/DDBJ databases">
        <title>Pervasive Adenine N6-methylation of Active Genes in Fungi.</title>
        <authorList>
            <consortium name="DOE Joint Genome Institute"/>
            <person name="Mondo S.J."/>
            <person name="Dannebaum R.O."/>
            <person name="Kuo R.C."/>
            <person name="Labutti K."/>
            <person name="Haridas S."/>
            <person name="Kuo A."/>
            <person name="Salamov A."/>
            <person name="Ahrendt S.R."/>
            <person name="Lipzen A."/>
            <person name="Sullivan W."/>
            <person name="Andreopoulos W.B."/>
            <person name="Clum A."/>
            <person name="Lindquist E."/>
            <person name="Daum C."/>
            <person name="Ramamoorthy G.K."/>
            <person name="Gryganskyi A."/>
            <person name="Culley D."/>
            <person name="Magnuson J.K."/>
            <person name="James T.Y."/>
            <person name="O'Malley M.A."/>
            <person name="Stajich J.E."/>
            <person name="Spatafora J.W."/>
            <person name="Visel A."/>
            <person name="Grigoriev I.V."/>
        </authorList>
    </citation>
    <scope>NUCLEOTIDE SEQUENCE [LARGE SCALE GENOMIC DNA]</scope>
    <source>
        <strain evidence="10">finn</strain>
    </source>
</reference>
<dbReference type="Gene3D" id="1.10.400.10">
    <property type="entry name" value="GI Alpha 1, domain 2-like"/>
    <property type="match status" value="1"/>
</dbReference>
<feature type="binding site" evidence="8">
    <location>
        <position position="195"/>
    </location>
    <ligand>
        <name>Mg(2+)</name>
        <dbReference type="ChEBI" id="CHEBI:18420"/>
    </ligand>
</feature>
<reference evidence="9 10" key="1">
    <citation type="submission" date="2016-08" db="EMBL/GenBank/DDBJ databases">
        <title>Genomes of anaerobic fungi encode conserved fungal cellulosomes for biomass hydrolysis.</title>
        <authorList>
            <consortium name="DOE Joint Genome Institute"/>
            <person name="Haitjema C.H."/>
            <person name="Gilmore S.P."/>
            <person name="Henske J.K."/>
            <person name="Solomon K.V."/>
            <person name="De Groot R."/>
            <person name="Kuo A."/>
            <person name="Mondo S.J."/>
            <person name="Salamov A.A."/>
            <person name="Labutti K."/>
            <person name="Zhao Z."/>
            <person name="Chiniquy J."/>
            <person name="Barry K."/>
            <person name="Brewer H.M."/>
            <person name="Purvine S.O."/>
            <person name="Wright A.T."/>
            <person name="Boxma B."/>
            <person name="Van Alen T."/>
            <person name="Hackstein J.H."/>
            <person name="Baker S.E."/>
            <person name="Grigoriev I.V."/>
            <person name="O'Malley M.A."/>
        </authorList>
    </citation>
    <scope>NUCLEOTIDE SEQUENCE [LARGE SCALE GENOMIC DNA]</scope>
    <source>
        <strain evidence="10">finn</strain>
    </source>
</reference>
<dbReference type="InterPro" id="IPR001019">
    <property type="entry name" value="Gprotein_alpha_su"/>
</dbReference>
<dbReference type="OrthoDB" id="5817230at2759"/>
<evidence type="ECO:0000256" key="2">
    <source>
        <dbReference type="ARBA" id="ARBA00022723"/>
    </source>
</evidence>
<dbReference type="PROSITE" id="PS51882">
    <property type="entry name" value="G_ALPHA"/>
    <property type="match status" value="1"/>
</dbReference>
<feature type="binding site" evidence="7">
    <location>
        <begin position="164"/>
        <end position="165"/>
    </location>
    <ligand>
        <name>GTP</name>
        <dbReference type="ChEBI" id="CHEBI:37565"/>
    </ligand>
</feature>
<feature type="binding site" evidence="7">
    <location>
        <begin position="51"/>
        <end position="56"/>
    </location>
    <ligand>
        <name>GTP</name>
        <dbReference type="ChEBI" id="CHEBI:37565"/>
    </ligand>
</feature>
<dbReference type="GO" id="GO:0005525">
    <property type="term" value="F:GTP binding"/>
    <property type="evidence" value="ECO:0007669"/>
    <property type="project" value="UniProtKB-KW"/>
</dbReference>
<dbReference type="GO" id="GO:0005834">
    <property type="term" value="C:heterotrimeric G-protein complex"/>
    <property type="evidence" value="ECO:0007669"/>
    <property type="project" value="InterPro"/>
</dbReference>
<dbReference type="InterPro" id="IPR011025">
    <property type="entry name" value="GproteinA_insert"/>
</dbReference>
<dbReference type="PANTHER" id="PTHR10218:SF302">
    <property type="entry name" value="GUANINE NUCLEOTIDE-BINDING PROTEIN ALPHA-5 SUBUNIT"/>
    <property type="match status" value="1"/>
</dbReference>
<dbReference type="PANTHER" id="PTHR10218">
    <property type="entry name" value="GTP-BINDING PROTEIN ALPHA SUBUNIT"/>
    <property type="match status" value="1"/>
</dbReference>
<evidence type="ECO:0000256" key="6">
    <source>
        <dbReference type="ARBA" id="ARBA00023224"/>
    </source>
</evidence>
<dbReference type="GO" id="GO:0005737">
    <property type="term" value="C:cytoplasm"/>
    <property type="evidence" value="ECO:0007669"/>
    <property type="project" value="TreeGrafter"/>
</dbReference>
<dbReference type="PRINTS" id="PR01241">
    <property type="entry name" value="GPROTEINAFNG"/>
</dbReference>
<dbReference type="GO" id="GO:0007188">
    <property type="term" value="P:adenylate cyclase-modulating G protein-coupled receptor signaling pathway"/>
    <property type="evidence" value="ECO:0007669"/>
    <property type="project" value="TreeGrafter"/>
</dbReference>
<dbReference type="SUPFAM" id="SSF47895">
    <property type="entry name" value="Transducin (alpha subunit), insertion domain"/>
    <property type="match status" value="1"/>
</dbReference>
<evidence type="ECO:0000256" key="1">
    <source>
        <dbReference type="ARBA" id="ARBA00007976"/>
    </source>
</evidence>
<dbReference type="InterPro" id="IPR027417">
    <property type="entry name" value="P-loop_NTPase"/>
</dbReference>
<organism evidence="9 10">
    <name type="scientific">Piromyces finnis</name>
    <dbReference type="NCBI Taxonomy" id="1754191"/>
    <lineage>
        <taxon>Eukaryota</taxon>
        <taxon>Fungi</taxon>
        <taxon>Fungi incertae sedis</taxon>
        <taxon>Chytridiomycota</taxon>
        <taxon>Chytridiomycota incertae sedis</taxon>
        <taxon>Neocallimastigomycetes</taxon>
        <taxon>Neocallimastigales</taxon>
        <taxon>Neocallimastigaceae</taxon>
        <taxon>Piromyces</taxon>
    </lineage>
</organism>
<dbReference type="GO" id="GO:0003924">
    <property type="term" value="F:GTPase activity"/>
    <property type="evidence" value="ECO:0007669"/>
    <property type="project" value="InterPro"/>
</dbReference>
<dbReference type="Gene3D" id="3.40.50.300">
    <property type="entry name" value="P-loop containing nucleotide triphosphate hydrolases"/>
    <property type="match status" value="1"/>
</dbReference>
<dbReference type="CDD" id="cd00066">
    <property type="entry name" value="G-alpha"/>
    <property type="match status" value="1"/>
</dbReference>
<comment type="similarity">
    <text evidence="1">Belongs to the G-alpha family. G(q) subfamily.</text>
</comment>
<evidence type="ECO:0000256" key="5">
    <source>
        <dbReference type="ARBA" id="ARBA00023134"/>
    </source>
</evidence>
<feature type="binding site" evidence="8">
    <location>
        <position position="55"/>
    </location>
    <ligand>
        <name>Mg(2+)</name>
        <dbReference type="ChEBI" id="CHEBI:18420"/>
    </ligand>
</feature>
<evidence type="ECO:0000256" key="3">
    <source>
        <dbReference type="ARBA" id="ARBA00022741"/>
    </source>
</evidence>
<dbReference type="AlphaFoldDB" id="A0A1Y1V972"/>
<keyword evidence="6" id="KW-0807">Transducer</keyword>
<feature type="binding site" evidence="7">
    <location>
        <begin position="214"/>
        <end position="218"/>
    </location>
    <ligand>
        <name>GTP</name>
        <dbReference type="ChEBI" id="CHEBI:37565"/>
    </ligand>
</feature>
<gene>
    <name evidence="9" type="ORF">BCR36DRAFT_354116</name>
</gene>
<keyword evidence="5 7" id="KW-0342">GTP-binding</keyword>
<evidence type="ECO:0000256" key="8">
    <source>
        <dbReference type="PIRSR" id="PIRSR601019-2"/>
    </source>
</evidence>
<keyword evidence="2 8" id="KW-0479">Metal-binding</keyword>
<dbReference type="Proteomes" id="UP000193719">
    <property type="component" value="Unassembled WGS sequence"/>
</dbReference>
<evidence type="ECO:0000313" key="9">
    <source>
        <dbReference type="EMBL" id="ORX48972.1"/>
    </source>
</evidence>
<evidence type="ECO:0000256" key="7">
    <source>
        <dbReference type="PIRSR" id="PIRSR601019-1"/>
    </source>
</evidence>
<feature type="binding site" evidence="7">
    <location>
        <begin position="189"/>
        <end position="195"/>
    </location>
    <ligand>
        <name>GTP</name>
        <dbReference type="ChEBI" id="CHEBI:37565"/>
    </ligand>
</feature>
<dbReference type="GO" id="GO:0046872">
    <property type="term" value="F:metal ion binding"/>
    <property type="evidence" value="ECO:0007669"/>
    <property type="project" value="UniProtKB-KW"/>
</dbReference>
<accession>A0A1Y1V972</accession>
<dbReference type="SUPFAM" id="SSF52540">
    <property type="entry name" value="P-loop containing nucleoside triphosphate hydrolases"/>
    <property type="match status" value="1"/>
</dbReference>